<dbReference type="Proteomes" id="UP000178646">
    <property type="component" value="Unassembled WGS sequence"/>
</dbReference>
<comment type="caution">
    <text evidence="2">The sequence shown here is derived from an EMBL/GenBank/DDBJ whole genome shotgun (WGS) entry which is preliminary data.</text>
</comment>
<evidence type="ECO:0000313" key="2">
    <source>
        <dbReference type="EMBL" id="OHA51115.1"/>
    </source>
</evidence>
<protein>
    <recommendedName>
        <fullName evidence="4">HIT domain-containing protein</fullName>
    </recommendedName>
</protein>
<evidence type="ECO:0000313" key="3">
    <source>
        <dbReference type="Proteomes" id="UP000178646"/>
    </source>
</evidence>
<feature type="compositionally biased region" description="Polar residues" evidence="1">
    <location>
        <begin position="1"/>
        <end position="11"/>
    </location>
</feature>
<feature type="region of interest" description="Disordered" evidence="1">
    <location>
        <begin position="1"/>
        <end position="20"/>
    </location>
</feature>
<dbReference type="InterPro" id="IPR036265">
    <property type="entry name" value="HIT-like_sf"/>
</dbReference>
<gene>
    <name evidence="2" type="ORF">A2W59_00145</name>
</gene>
<dbReference type="AlphaFoldDB" id="A0A1G2PS27"/>
<organism evidence="2 3">
    <name type="scientific">Candidatus Terrybacteria bacterium RIFCSPHIGHO2_02_41_19</name>
    <dbReference type="NCBI Taxonomy" id="1802364"/>
    <lineage>
        <taxon>Bacteria</taxon>
        <taxon>Candidatus Terryibacteriota</taxon>
    </lineage>
</organism>
<dbReference type="Gene3D" id="3.30.428.10">
    <property type="entry name" value="HIT-like"/>
    <property type="match status" value="1"/>
</dbReference>
<proteinExistence type="predicted"/>
<evidence type="ECO:0008006" key="4">
    <source>
        <dbReference type="Google" id="ProtNLM"/>
    </source>
</evidence>
<evidence type="ECO:0000256" key="1">
    <source>
        <dbReference type="SAM" id="MobiDB-lite"/>
    </source>
</evidence>
<dbReference type="EMBL" id="MHSU01000007">
    <property type="protein sequence ID" value="OHA51115.1"/>
    <property type="molecule type" value="Genomic_DNA"/>
</dbReference>
<reference evidence="2 3" key="1">
    <citation type="journal article" date="2016" name="Nat. Commun.">
        <title>Thousands of microbial genomes shed light on interconnected biogeochemical processes in an aquifer system.</title>
        <authorList>
            <person name="Anantharaman K."/>
            <person name="Brown C.T."/>
            <person name="Hug L.A."/>
            <person name="Sharon I."/>
            <person name="Castelle C.J."/>
            <person name="Probst A.J."/>
            <person name="Thomas B.C."/>
            <person name="Singh A."/>
            <person name="Wilkins M.J."/>
            <person name="Karaoz U."/>
            <person name="Brodie E.L."/>
            <person name="Williams K.H."/>
            <person name="Hubbard S.S."/>
            <person name="Banfield J.F."/>
        </authorList>
    </citation>
    <scope>NUCLEOTIDE SEQUENCE [LARGE SCALE GENOMIC DNA]</scope>
</reference>
<dbReference type="Pfam" id="PF11969">
    <property type="entry name" value="DcpS_C"/>
    <property type="match status" value="1"/>
</dbReference>
<dbReference type="SUPFAM" id="SSF54197">
    <property type="entry name" value="HIT-like"/>
    <property type="match status" value="1"/>
</dbReference>
<accession>A0A1G2PS27</accession>
<sequence length="149" mass="17068">MSKSHLNLSNARNKKQKSRMEKINKDGVCPFCPENILKYHKKPIIKNGRWWALTENDFPYKGSSFHLLAIYKKHINNISEISSGASKELMDLFNKVILENKIKGASFFIRFGDTDYTGGTVEHLHAHLLSGGKKQKNKKSVKVKLGYFK</sequence>
<name>A0A1G2PS27_9BACT</name>